<gene>
    <name evidence="1" type="ORF">SAMN04488021_16311</name>
</gene>
<protein>
    <submittedName>
        <fullName evidence="1">Uncharacterized protein</fullName>
    </submittedName>
</protein>
<dbReference type="Proteomes" id="UP000183635">
    <property type="component" value="Unassembled WGS sequence"/>
</dbReference>
<evidence type="ECO:0000313" key="1">
    <source>
        <dbReference type="EMBL" id="SFI07055.1"/>
    </source>
</evidence>
<name>A0A1I3F768_9RHOB</name>
<dbReference type="AlphaFoldDB" id="A0A1I3F768"/>
<keyword evidence="2" id="KW-1185">Reference proteome</keyword>
<organism evidence="1 2">
    <name type="scientific">Paracoccus aminovorans</name>
    <dbReference type="NCBI Taxonomy" id="34004"/>
    <lineage>
        <taxon>Bacteria</taxon>
        <taxon>Pseudomonadati</taxon>
        <taxon>Pseudomonadota</taxon>
        <taxon>Alphaproteobacteria</taxon>
        <taxon>Rhodobacterales</taxon>
        <taxon>Paracoccaceae</taxon>
        <taxon>Paracoccus</taxon>
    </lineage>
</organism>
<proteinExistence type="predicted"/>
<dbReference type="RefSeq" id="WP_074971111.1">
    <property type="nucleotide sequence ID" value="NZ_CBCRYP010000074.1"/>
</dbReference>
<accession>A0A1I3F768</accession>
<reference evidence="1 2" key="1">
    <citation type="submission" date="2016-10" db="EMBL/GenBank/DDBJ databases">
        <authorList>
            <person name="de Groot N.N."/>
        </authorList>
    </citation>
    <scope>NUCLEOTIDE SEQUENCE [LARGE SCALE GENOMIC DNA]</scope>
    <source>
        <strain evidence="1 2">DSM 8537</strain>
    </source>
</reference>
<sequence>MTFDLADLERRLNENQDLQSDFMKDPTSVLEREGIVMTPKMKENLQKFVREMQDPKFAASGASTAAQGGIMISIGKSF</sequence>
<dbReference type="EMBL" id="FOPU01000063">
    <property type="protein sequence ID" value="SFI07055.1"/>
    <property type="molecule type" value="Genomic_DNA"/>
</dbReference>
<dbReference type="STRING" id="34004.SAMN04488021_16311"/>
<evidence type="ECO:0000313" key="2">
    <source>
        <dbReference type="Proteomes" id="UP000183635"/>
    </source>
</evidence>